<dbReference type="Proteomes" id="UP000263993">
    <property type="component" value="Unassembled WGS sequence"/>
</dbReference>
<protein>
    <recommendedName>
        <fullName evidence="5">Probable membrane transporter protein</fullName>
    </recommendedName>
</protein>
<keyword evidence="2 5" id="KW-0812">Transmembrane</keyword>
<dbReference type="PANTHER" id="PTHR43483">
    <property type="entry name" value="MEMBRANE TRANSPORTER PROTEIN HI_0806-RELATED"/>
    <property type="match status" value="1"/>
</dbReference>
<feature type="transmembrane region" description="Helical" evidence="5">
    <location>
        <begin position="12"/>
        <end position="44"/>
    </location>
</feature>
<dbReference type="RefSeq" id="WP_115518104.1">
    <property type="nucleotide sequence ID" value="NZ_QRGO01000002.1"/>
</dbReference>
<keyword evidence="3 5" id="KW-1133">Transmembrane helix</keyword>
<sequence length="276" mass="28761">MVLGYPINELIWLALLILAGGVVTGFLAGLFGVGGGGVIVPILYEVFRFMDVPADLRMQLCVGTSLAIIVPTTLRSYSAHQKKGAVIPGLLRLWTPAALAGILIGAAAASFAPAVVFKIAFVTFCALMATKMLAGTNRWNIGTELPGRVVLSFYGFAMGALSSLVGVSGGGFSTAILTLYGQPIHRAVATSAGLGVPITIAGTIGYIIAGWPHMGELPPLSLGFVSLPGFVLMAPVASFMTTYGVRLAHGLSRRSLEVAFACFLLLVGTRFLISLF</sequence>
<comment type="subcellular location">
    <subcellularLocation>
        <location evidence="5">Cell membrane</location>
        <topology evidence="5">Multi-pass membrane protein</topology>
    </subcellularLocation>
    <subcellularLocation>
        <location evidence="1">Membrane</location>
        <topology evidence="1">Multi-pass membrane protein</topology>
    </subcellularLocation>
</comment>
<dbReference type="OrthoDB" id="457670at2"/>
<feature type="transmembrane region" description="Helical" evidence="5">
    <location>
        <begin position="220"/>
        <end position="243"/>
    </location>
</feature>
<evidence type="ECO:0000256" key="4">
    <source>
        <dbReference type="ARBA" id="ARBA00023136"/>
    </source>
</evidence>
<dbReference type="EMBL" id="QRGO01000002">
    <property type="protein sequence ID" value="RDV01981.1"/>
    <property type="molecule type" value="Genomic_DNA"/>
</dbReference>
<feature type="transmembrane region" description="Helical" evidence="5">
    <location>
        <begin position="56"/>
        <end position="77"/>
    </location>
</feature>
<feature type="transmembrane region" description="Helical" evidence="5">
    <location>
        <begin position="149"/>
        <end position="180"/>
    </location>
</feature>
<dbReference type="Pfam" id="PF01925">
    <property type="entry name" value="TauE"/>
    <property type="match status" value="1"/>
</dbReference>
<evidence type="ECO:0000256" key="5">
    <source>
        <dbReference type="RuleBase" id="RU363041"/>
    </source>
</evidence>
<reference evidence="7" key="1">
    <citation type="submission" date="2018-08" db="EMBL/GenBank/DDBJ databases">
        <authorList>
            <person name="Kim S.-J."/>
            <person name="Jung G.-Y."/>
        </authorList>
    </citation>
    <scope>NUCLEOTIDE SEQUENCE [LARGE SCALE GENOMIC DNA]</scope>
    <source>
        <strain evidence="7">GY_H</strain>
    </source>
</reference>
<comment type="caution">
    <text evidence="6">The sequence shown here is derived from an EMBL/GenBank/DDBJ whole genome shotgun (WGS) entry which is preliminary data.</text>
</comment>
<proteinExistence type="inferred from homology"/>
<name>A0A371B3E2_9BRAD</name>
<evidence type="ECO:0000313" key="7">
    <source>
        <dbReference type="Proteomes" id="UP000263993"/>
    </source>
</evidence>
<evidence type="ECO:0000256" key="1">
    <source>
        <dbReference type="ARBA" id="ARBA00004141"/>
    </source>
</evidence>
<evidence type="ECO:0000256" key="2">
    <source>
        <dbReference type="ARBA" id="ARBA00022692"/>
    </source>
</evidence>
<keyword evidence="4 5" id="KW-0472">Membrane</keyword>
<feature type="transmembrane region" description="Helical" evidence="5">
    <location>
        <begin position="187"/>
        <end position="208"/>
    </location>
</feature>
<accession>A0A371B3E2</accession>
<organism evidence="6 7">
    <name type="scientific">Undibacter mobilis</name>
    <dbReference type="NCBI Taxonomy" id="2292256"/>
    <lineage>
        <taxon>Bacteria</taxon>
        <taxon>Pseudomonadati</taxon>
        <taxon>Pseudomonadota</taxon>
        <taxon>Alphaproteobacteria</taxon>
        <taxon>Hyphomicrobiales</taxon>
        <taxon>Nitrobacteraceae</taxon>
        <taxon>Undibacter</taxon>
    </lineage>
</organism>
<feature type="transmembrane region" description="Helical" evidence="5">
    <location>
        <begin position="98"/>
        <end position="129"/>
    </location>
</feature>
<dbReference type="PANTHER" id="PTHR43483:SF3">
    <property type="entry name" value="MEMBRANE TRANSPORTER PROTEIN HI_0806-RELATED"/>
    <property type="match status" value="1"/>
</dbReference>
<evidence type="ECO:0000313" key="6">
    <source>
        <dbReference type="EMBL" id="RDV01981.1"/>
    </source>
</evidence>
<dbReference type="InterPro" id="IPR002781">
    <property type="entry name" value="TM_pro_TauE-like"/>
</dbReference>
<dbReference type="AlphaFoldDB" id="A0A371B3E2"/>
<comment type="similarity">
    <text evidence="5">Belongs to the 4-toluene sulfonate uptake permease (TSUP) (TC 2.A.102) family.</text>
</comment>
<gene>
    <name evidence="6" type="ORF">DXH78_15355</name>
</gene>
<dbReference type="GO" id="GO:0005886">
    <property type="term" value="C:plasma membrane"/>
    <property type="evidence" value="ECO:0007669"/>
    <property type="project" value="UniProtKB-SubCell"/>
</dbReference>
<feature type="transmembrane region" description="Helical" evidence="5">
    <location>
        <begin position="255"/>
        <end position="273"/>
    </location>
</feature>
<keyword evidence="5" id="KW-1003">Cell membrane</keyword>
<evidence type="ECO:0000256" key="3">
    <source>
        <dbReference type="ARBA" id="ARBA00022989"/>
    </source>
</evidence>
<keyword evidence="7" id="KW-1185">Reference proteome</keyword>